<dbReference type="GeneID" id="91090209"/>
<evidence type="ECO:0000256" key="1">
    <source>
        <dbReference type="ARBA" id="ARBA00008226"/>
    </source>
</evidence>
<dbReference type="SUPFAM" id="SSF55681">
    <property type="entry name" value="Class II aaRS and biotin synthetases"/>
    <property type="match status" value="1"/>
</dbReference>
<keyword evidence="5" id="KW-0648">Protein biosynthesis</keyword>
<dbReference type="InterPro" id="IPR045864">
    <property type="entry name" value="aa-tRNA-synth_II/BPL/LPL"/>
</dbReference>
<dbReference type="AlphaFoldDB" id="A0A1E3IXK5"/>
<dbReference type="GO" id="GO:0005829">
    <property type="term" value="C:cytosol"/>
    <property type="evidence" value="ECO:0007669"/>
    <property type="project" value="TreeGrafter"/>
</dbReference>
<reference evidence="7" key="1">
    <citation type="submission" date="2016-06" db="EMBL/GenBank/DDBJ databases">
        <authorList>
            <person name="Cuomo C."/>
            <person name="Litvintseva A."/>
            <person name="Heitman J."/>
            <person name="Chen Y."/>
            <person name="Sun S."/>
            <person name="Springer D."/>
            <person name="Dromer F."/>
            <person name="Young S."/>
            <person name="Zeng Q."/>
            <person name="Chapman S."/>
            <person name="Gujja S."/>
            <person name="Saif S."/>
            <person name="Birren B."/>
        </authorList>
    </citation>
    <scope>NUCLEOTIDE SEQUENCE</scope>
    <source>
        <strain evidence="7">CBS 7841</strain>
    </source>
</reference>
<dbReference type="PIRSF" id="PIRSF001549">
    <property type="entry name" value="His-tRNA_synth"/>
    <property type="match status" value="1"/>
</dbReference>
<dbReference type="InterPro" id="IPR004516">
    <property type="entry name" value="HisRS/HisZ"/>
</dbReference>
<evidence type="ECO:0000313" key="7">
    <source>
        <dbReference type="EMBL" id="WVN90758.1"/>
    </source>
</evidence>
<protein>
    <recommendedName>
        <fullName evidence="2">histidine--tRNA ligase</fullName>
        <ecNumber evidence="2">6.1.1.21</ecNumber>
    </recommendedName>
</protein>
<keyword evidence="8" id="KW-1185">Reference proteome</keyword>
<evidence type="ECO:0000256" key="5">
    <source>
        <dbReference type="ARBA" id="ARBA00022917"/>
    </source>
</evidence>
<comment type="similarity">
    <text evidence="1">Belongs to the class-II aminoacyl-tRNA synthetase family.</text>
</comment>
<dbReference type="Gene3D" id="3.40.50.800">
    <property type="entry name" value="Anticodon-binding domain"/>
    <property type="match status" value="1"/>
</dbReference>
<keyword evidence="4" id="KW-0067">ATP-binding</keyword>
<evidence type="ECO:0000313" key="8">
    <source>
        <dbReference type="Proteomes" id="UP000094043"/>
    </source>
</evidence>
<dbReference type="GO" id="GO:0003723">
    <property type="term" value="F:RNA binding"/>
    <property type="evidence" value="ECO:0007669"/>
    <property type="project" value="TreeGrafter"/>
</dbReference>
<dbReference type="Proteomes" id="UP000094043">
    <property type="component" value="Chromosome 8"/>
</dbReference>
<name>A0A1E3IXK5_9TREE</name>
<dbReference type="PANTHER" id="PTHR11476:SF7">
    <property type="entry name" value="HISTIDINE--TRNA LIGASE"/>
    <property type="match status" value="1"/>
</dbReference>
<dbReference type="PANTHER" id="PTHR11476">
    <property type="entry name" value="HISTIDYL-TRNA SYNTHETASE"/>
    <property type="match status" value="1"/>
</dbReference>
<dbReference type="EC" id="6.1.1.21" evidence="2"/>
<dbReference type="InterPro" id="IPR036621">
    <property type="entry name" value="Anticodon-bd_dom_sf"/>
</dbReference>
<dbReference type="GO" id="GO:0004821">
    <property type="term" value="F:histidine-tRNA ligase activity"/>
    <property type="evidence" value="ECO:0007669"/>
    <property type="project" value="UniProtKB-EC"/>
</dbReference>
<dbReference type="CDD" id="cd00773">
    <property type="entry name" value="HisRS-like_core"/>
    <property type="match status" value="1"/>
</dbReference>
<reference evidence="7" key="3">
    <citation type="submission" date="2024-01" db="EMBL/GenBank/DDBJ databases">
        <authorList>
            <person name="Coelho M.A."/>
            <person name="David-Palma M."/>
            <person name="Shea T."/>
            <person name="Sun S."/>
            <person name="Cuomo C.A."/>
            <person name="Heitman J."/>
        </authorList>
    </citation>
    <scope>NUCLEOTIDE SEQUENCE</scope>
    <source>
        <strain evidence="7">CBS 7841</strain>
    </source>
</reference>
<accession>A0A1E3IXK5</accession>
<dbReference type="Gene3D" id="3.30.930.10">
    <property type="entry name" value="Bira Bifunctional Protein, Domain 2"/>
    <property type="match status" value="1"/>
</dbReference>
<reference evidence="7" key="2">
    <citation type="journal article" date="2022" name="Elife">
        <title>Obligate sexual reproduction of a homothallic fungus closely related to the Cryptococcus pathogenic species complex.</title>
        <authorList>
            <person name="Passer A.R."/>
            <person name="Clancey S.A."/>
            <person name="Shea T."/>
            <person name="David-Palma M."/>
            <person name="Averette A.F."/>
            <person name="Boekhout T."/>
            <person name="Porcel B.M."/>
            <person name="Nowrousian M."/>
            <person name="Cuomo C.A."/>
            <person name="Sun S."/>
            <person name="Heitman J."/>
            <person name="Coelho M.A."/>
        </authorList>
    </citation>
    <scope>NUCLEOTIDE SEQUENCE</scope>
    <source>
        <strain evidence="7">CBS 7841</strain>
    </source>
</reference>
<evidence type="ECO:0000256" key="2">
    <source>
        <dbReference type="ARBA" id="ARBA00012815"/>
    </source>
</evidence>
<dbReference type="Pfam" id="PF13393">
    <property type="entry name" value="tRNA-synt_His"/>
    <property type="match status" value="1"/>
</dbReference>
<dbReference type="KEGG" id="cdep:91090209"/>
<comment type="catalytic activity">
    <reaction evidence="6">
        <text>tRNA(His) + L-histidine + ATP = L-histidyl-tRNA(His) + AMP + diphosphate + H(+)</text>
        <dbReference type="Rhea" id="RHEA:17313"/>
        <dbReference type="Rhea" id="RHEA-COMP:9665"/>
        <dbReference type="Rhea" id="RHEA-COMP:9689"/>
        <dbReference type="ChEBI" id="CHEBI:15378"/>
        <dbReference type="ChEBI" id="CHEBI:30616"/>
        <dbReference type="ChEBI" id="CHEBI:33019"/>
        <dbReference type="ChEBI" id="CHEBI:57595"/>
        <dbReference type="ChEBI" id="CHEBI:78442"/>
        <dbReference type="ChEBI" id="CHEBI:78527"/>
        <dbReference type="ChEBI" id="CHEBI:456215"/>
        <dbReference type="EC" id="6.1.1.21"/>
    </reaction>
</comment>
<proteinExistence type="inferred from homology"/>
<evidence type="ECO:0000256" key="6">
    <source>
        <dbReference type="ARBA" id="ARBA00047639"/>
    </source>
</evidence>
<dbReference type="PROSITE" id="PS50862">
    <property type="entry name" value="AA_TRNA_LIGASE_II"/>
    <property type="match status" value="1"/>
</dbReference>
<dbReference type="Pfam" id="PF03129">
    <property type="entry name" value="HGTP_anticodon"/>
    <property type="match status" value="1"/>
</dbReference>
<dbReference type="SUPFAM" id="SSF52954">
    <property type="entry name" value="Class II aaRS ABD-related"/>
    <property type="match status" value="1"/>
</dbReference>
<evidence type="ECO:0000256" key="4">
    <source>
        <dbReference type="ARBA" id="ARBA00022840"/>
    </source>
</evidence>
<dbReference type="GO" id="GO:0032543">
    <property type="term" value="P:mitochondrial translation"/>
    <property type="evidence" value="ECO:0007669"/>
    <property type="project" value="TreeGrafter"/>
</dbReference>
<dbReference type="GO" id="GO:0006427">
    <property type="term" value="P:histidyl-tRNA aminoacylation"/>
    <property type="evidence" value="ECO:0007669"/>
    <property type="project" value="TreeGrafter"/>
</dbReference>
<dbReference type="FunFam" id="3.40.50.800:FF:000012">
    <property type="entry name" value="Histidine--tRNA ligase, cytoplasmic"/>
    <property type="match status" value="1"/>
</dbReference>
<gene>
    <name evidence="7" type="ORF">L203_106001</name>
</gene>
<evidence type="ECO:0000256" key="3">
    <source>
        <dbReference type="ARBA" id="ARBA00022741"/>
    </source>
</evidence>
<dbReference type="EMBL" id="CP143791">
    <property type="protein sequence ID" value="WVN90758.1"/>
    <property type="molecule type" value="Genomic_DNA"/>
</dbReference>
<dbReference type="VEuPathDB" id="FungiDB:L203_00708"/>
<dbReference type="InterPro" id="IPR004154">
    <property type="entry name" value="Anticodon-bd"/>
</dbReference>
<organism evidence="7 8">
    <name type="scientific">Cryptococcus depauperatus CBS 7841</name>
    <dbReference type="NCBI Taxonomy" id="1295531"/>
    <lineage>
        <taxon>Eukaryota</taxon>
        <taxon>Fungi</taxon>
        <taxon>Dikarya</taxon>
        <taxon>Basidiomycota</taxon>
        <taxon>Agaricomycotina</taxon>
        <taxon>Tremellomycetes</taxon>
        <taxon>Tremellales</taxon>
        <taxon>Cryptococcaceae</taxon>
        <taxon>Cryptococcus</taxon>
    </lineage>
</organism>
<sequence length="555" mass="61390">MSVTLASLNDQIVTLQDRIKQLKVAKQDASQEVAAMKVLKEQQKVLEKEQEPGTSHSFNLKTPKGTLDHKPEAALLRRKIFNTLESIFLKHDASTIDTPVFELREILAGKYGEDSKLIYDLADQGGELCSLRYDLTVPFARYVAMNGLSSIRRYHIGKVYRRDQPVMTKGRMREFYQCDFDIAGACDPMVFDAEVLRVLCEALTALDIGDYTVKLNHRKILDGIFELAGVPADKTRIISSAVDKLDKLSWADVKKEMIVEKGLNEAVADKIGQYVGLKGSGPELLLKLKSDEKLMAIPIAKQGLDDMEILFRYLSVYEVLDKMSFDMSLARGLDYYTGIIYEAIHAASAPPSLNTVPVVPPPSSDLSFILPAESKHSKSTTTNEDGIDESIVGVGSIAAGGRYDNLVGMFSESTGKKGEQVPCVGVSVGVERVYSIMEMRRRKGEEKIRGKETEVFVLGLGGIELEKRMQFATMLWNAGIKTSFSPKVNPKATAQWKQVDDDSIPFVVILAPKELAAGSVRIKEQVGKDAAGDAKGEEVKIENILAYLKEKLNRP</sequence>
<dbReference type="InterPro" id="IPR041715">
    <property type="entry name" value="HisRS-like_core"/>
</dbReference>
<keyword evidence="3" id="KW-0547">Nucleotide-binding</keyword>
<dbReference type="GO" id="GO:0005739">
    <property type="term" value="C:mitochondrion"/>
    <property type="evidence" value="ECO:0007669"/>
    <property type="project" value="TreeGrafter"/>
</dbReference>
<dbReference type="GO" id="GO:0005524">
    <property type="term" value="F:ATP binding"/>
    <property type="evidence" value="ECO:0007669"/>
    <property type="project" value="UniProtKB-KW"/>
</dbReference>
<dbReference type="InterPro" id="IPR006195">
    <property type="entry name" value="aa-tRNA-synth_II"/>
</dbReference>
<dbReference type="OrthoDB" id="1906957at2759"/>
<dbReference type="RefSeq" id="XP_066071458.1">
    <property type="nucleotide sequence ID" value="XM_066215361.1"/>
</dbReference>